<protein>
    <submittedName>
        <fullName evidence="1">Uncharacterized protein</fullName>
    </submittedName>
</protein>
<dbReference type="Proteomes" id="UP000077248">
    <property type="component" value="Unassembled WGS sequence"/>
</dbReference>
<accession>A0A177DXG3</accession>
<keyword evidence="2" id="KW-1185">Reference proteome</keyword>
<dbReference type="VEuPathDB" id="FungiDB:CC77DRAFT_1017761"/>
<sequence length="91" mass="10094">MPPSCASKHHKALRVQILDIPLSDKFVSKIAHLQDPLLQCVTLQPLQPPGPAVALSTPSPSNFLPFVLHPHHPQSRPSYTQSQLLKYPCTR</sequence>
<dbReference type="KEGG" id="aalt:CC77DRAFT_1017761"/>
<evidence type="ECO:0000313" key="1">
    <source>
        <dbReference type="EMBL" id="OAG24168.1"/>
    </source>
</evidence>
<dbReference type="RefSeq" id="XP_018389589.1">
    <property type="nucleotide sequence ID" value="XM_018524472.1"/>
</dbReference>
<dbReference type="GeneID" id="29110066"/>
<gene>
    <name evidence="1" type="ORF">CC77DRAFT_1017761</name>
</gene>
<reference evidence="1 2" key="1">
    <citation type="submission" date="2016-05" db="EMBL/GenBank/DDBJ databases">
        <title>Comparative analysis of secretome profiles of manganese(II)-oxidizing ascomycete fungi.</title>
        <authorList>
            <consortium name="DOE Joint Genome Institute"/>
            <person name="Zeiner C.A."/>
            <person name="Purvine S.O."/>
            <person name="Zink E.M."/>
            <person name="Wu S."/>
            <person name="Pasa-Tolic L."/>
            <person name="Chaput D.L."/>
            <person name="Haridas S."/>
            <person name="Grigoriev I.V."/>
            <person name="Santelli C.M."/>
            <person name="Hansel C.M."/>
        </authorList>
    </citation>
    <scope>NUCLEOTIDE SEQUENCE [LARGE SCALE GENOMIC DNA]</scope>
    <source>
        <strain evidence="1 2">SRC1lrK2f</strain>
    </source>
</reference>
<organism evidence="1 2">
    <name type="scientific">Alternaria alternata</name>
    <name type="common">Alternaria rot fungus</name>
    <name type="synonym">Torula alternata</name>
    <dbReference type="NCBI Taxonomy" id="5599"/>
    <lineage>
        <taxon>Eukaryota</taxon>
        <taxon>Fungi</taxon>
        <taxon>Dikarya</taxon>
        <taxon>Ascomycota</taxon>
        <taxon>Pezizomycotina</taxon>
        <taxon>Dothideomycetes</taxon>
        <taxon>Pleosporomycetidae</taxon>
        <taxon>Pleosporales</taxon>
        <taxon>Pleosporineae</taxon>
        <taxon>Pleosporaceae</taxon>
        <taxon>Alternaria</taxon>
        <taxon>Alternaria sect. Alternaria</taxon>
        <taxon>Alternaria alternata complex</taxon>
    </lineage>
</organism>
<dbReference type="AlphaFoldDB" id="A0A177DXG3"/>
<name>A0A177DXG3_ALTAL</name>
<proteinExistence type="predicted"/>
<evidence type="ECO:0000313" key="2">
    <source>
        <dbReference type="Proteomes" id="UP000077248"/>
    </source>
</evidence>
<dbReference type="EMBL" id="KV441472">
    <property type="protein sequence ID" value="OAG24168.1"/>
    <property type="molecule type" value="Genomic_DNA"/>
</dbReference>